<comment type="catalytic activity">
    <reaction evidence="4">
        <text>L-histidyl-[protein] + S-adenosyl-L-methionine = N(tele)-methyl-L-histidyl-[protein] + S-adenosyl-L-homocysteine + H(+)</text>
        <dbReference type="Rhea" id="RHEA:19369"/>
        <dbReference type="Rhea" id="RHEA-COMP:9745"/>
        <dbReference type="Rhea" id="RHEA-COMP:11600"/>
        <dbReference type="ChEBI" id="CHEBI:15378"/>
        <dbReference type="ChEBI" id="CHEBI:16367"/>
        <dbReference type="ChEBI" id="CHEBI:29979"/>
        <dbReference type="ChEBI" id="CHEBI:57856"/>
        <dbReference type="ChEBI" id="CHEBI:59789"/>
        <dbReference type="EC" id="2.1.1.85"/>
    </reaction>
</comment>
<feature type="region of interest" description="Disordered" evidence="5">
    <location>
        <begin position="462"/>
        <end position="573"/>
    </location>
</feature>
<reference evidence="7 8" key="1">
    <citation type="submission" date="2024-09" db="EMBL/GenBank/DDBJ databases">
        <title>Chromosome-scale assembly of Riccia fluitans.</title>
        <authorList>
            <person name="Paukszto L."/>
            <person name="Sawicki J."/>
            <person name="Karawczyk K."/>
            <person name="Piernik-Szablinska J."/>
            <person name="Szczecinska M."/>
            <person name="Mazdziarz M."/>
        </authorList>
    </citation>
    <scope>NUCLEOTIDE SEQUENCE [LARGE SCALE GENOMIC DNA]</scope>
    <source>
        <strain evidence="7">Rf_01</strain>
        <tissue evidence="7">Aerial parts of the thallus</tissue>
    </source>
</reference>
<dbReference type="PANTHER" id="PTHR13271:SF151">
    <property type="entry name" value="SET DOMAIN-CONTAINING PROTEIN 4"/>
    <property type="match status" value="1"/>
</dbReference>
<feature type="compositionally biased region" description="Basic and acidic residues" evidence="5">
    <location>
        <begin position="531"/>
        <end position="541"/>
    </location>
</feature>
<evidence type="ECO:0000256" key="2">
    <source>
        <dbReference type="ARBA" id="ARBA00022679"/>
    </source>
</evidence>
<dbReference type="AlphaFoldDB" id="A0ABD1XYK2"/>
<dbReference type="GO" id="GO:0032259">
    <property type="term" value="P:methylation"/>
    <property type="evidence" value="ECO:0007669"/>
    <property type="project" value="UniProtKB-KW"/>
</dbReference>
<organism evidence="7 8">
    <name type="scientific">Riccia fluitans</name>
    <dbReference type="NCBI Taxonomy" id="41844"/>
    <lineage>
        <taxon>Eukaryota</taxon>
        <taxon>Viridiplantae</taxon>
        <taxon>Streptophyta</taxon>
        <taxon>Embryophyta</taxon>
        <taxon>Marchantiophyta</taxon>
        <taxon>Marchantiopsida</taxon>
        <taxon>Marchantiidae</taxon>
        <taxon>Marchantiales</taxon>
        <taxon>Ricciaceae</taxon>
        <taxon>Riccia</taxon>
    </lineage>
</organism>
<evidence type="ECO:0000313" key="8">
    <source>
        <dbReference type="Proteomes" id="UP001605036"/>
    </source>
</evidence>
<name>A0ABD1XYK2_9MARC</name>
<gene>
    <name evidence="7" type="ORF">R1flu_025724</name>
</gene>
<dbReference type="InterPro" id="IPR025785">
    <property type="entry name" value="SETD3"/>
</dbReference>
<keyword evidence="1 4" id="KW-0489">Methyltransferase</keyword>
<dbReference type="PANTHER" id="PTHR13271">
    <property type="entry name" value="UNCHARACTERIZED PUTATIVE METHYLTRANSFERASE"/>
    <property type="match status" value="1"/>
</dbReference>
<accession>A0ABD1XYK2</accession>
<keyword evidence="2 4" id="KW-0808">Transferase</keyword>
<feature type="compositionally biased region" description="Polar residues" evidence="5">
    <location>
        <begin position="550"/>
        <end position="562"/>
    </location>
</feature>
<dbReference type="InterPro" id="IPR036464">
    <property type="entry name" value="Rubisco_LSMT_subst-bd_sf"/>
</dbReference>
<keyword evidence="8" id="KW-1185">Reference proteome</keyword>
<dbReference type="SUPFAM" id="SSF82199">
    <property type="entry name" value="SET domain"/>
    <property type="match status" value="1"/>
</dbReference>
<dbReference type="Pfam" id="PF00856">
    <property type="entry name" value="SET"/>
    <property type="match status" value="1"/>
</dbReference>
<dbReference type="InterPro" id="IPR050600">
    <property type="entry name" value="SETD3_SETD6_MTase"/>
</dbReference>
<dbReference type="InterPro" id="IPR046341">
    <property type="entry name" value="SET_dom_sf"/>
</dbReference>
<dbReference type="Gene3D" id="3.90.1410.10">
    <property type="entry name" value="set domain protein methyltransferase, domain 1"/>
    <property type="match status" value="1"/>
</dbReference>
<dbReference type="Gene3D" id="3.90.1420.10">
    <property type="entry name" value="Rubisco LSMT, substrate-binding domain"/>
    <property type="match status" value="1"/>
</dbReference>
<evidence type="ECO:0000256" key="4">
    <source>
        <dbReference type="PROSITE-ProRule" id="PRU00898"/>
    </source>
</evidence>
<dbReference type="PROSITE" id="PS50280">
    <property type="entry name" value="SET"/>
    <property type="match status" value="1"/>
</dbReference>
<protein>
    <recommendedName>
        <fullName evidence="4">protein-histidine N-methyltransferase</fullName>
        <ecNumber evidence="4">2.1.1.85</ecNumber>
    </recommendedName>
</protein>
<feature type="compositionally biased region" description="Polar residues" evidence="5">
    <location>
        <begin position="462"/>
        <end position="474"/>
    </location>
</feature>
<proteinExistence type="inferred from homology"/>
<evidence type="ECO:0000259" key="6">
    <source>
        <dbReference type="PROSITE" id="PS50280"/>
    </source>
</evidence>
<sequence>MGQKSRATSGSTVASGAVDKRKKDKTVHVLDGLVADLARRTQSGLEGSGPNQHLESIKAIHRLLMQIQKLERPFLSQQSGYDVFTRLKALEEWLKQQGVQTEGLKLEGGLQEGAGVVATQAFEEGQLLCTVPANVMMTTATAIRSKNDVGLLYKADPALRQMPTLILALHLLFEKHRPADDPSNWAGYIASLPGQGAHSDGGSDGSDNFVMPLAFSLETIEALKGTAVLVEMHKAIRNYARQYAHVRLMLRQLRGQSPAIDRANSWFTWAEFRWAASIVMTRQNPIPGTPDMEMGQALALIPLLDMFNHEEGEITCHFAVSHQQMELTAKRRFEAGEQVYISYGYRPNSALLLYSGFVPDNNTRDRIRIPVELNHDDPLHQKKVALLKWLELPASGWLELFHDGTPSPELATWIKVAVMTDPAVVTENLRAAIASRAQETAAILQYKAALREAEEKARNGLQQVSLEAGSTESANEVPETEKEVADAQKGDLQAAEEADTENGVGNAVEDGNTVEKVTSSGVENPDSLSVPEHKEDSEIKSEGTVVAQEVSETSVGQDTGSGEVNDGLVDGDSDKILDESETVVDAEFLGEHLFPGEAALLAEICRNRLGEFDGEPSLNGVHEVTPKGLGGFGLLGGQKNVQSKSSPTKRELSMALKIRRQEQQTLMKAVERGANYQYPQQHAHHHSHHHLHTHSNECRHHCC</sequence>
<dbReference type="Proteomes" id="UP001605036">
    <property type="component" value="Unassembled WGS sequence"/>
</dbReference>
<dbReference type="InterPro" id="IPR044428">
    <property type="entry name" value="SETD3_SET"/>
</dbReference>
<dbReference type="EMBL" id="JBHFFA010000007">
    <property type="protein sequence ID" value="KAL2614032.1"/>
    <property type="molecule type" value="Genomic_DNA"/>
</dbReference>
<feature type="compositionally biased region" description="Basic and acidic residues" evidence="5">
    <location>
        <begin position="479"/>
        <end position="489"/>
    </location>
</feature>
<evidence type="ECO:0000313" key="7">
    <source>
        <dbReference type="EMBL" id="KAL2614032.1"/>
    </source>
</evidence>
<dbReference type="CDD" id="cd19176">
    <property type="entry name" value="SET_SETD3"/>
    <property type="match status" value="1"/>
</dbReference>
<dbReference type="PROSITE" id="PS51565">
    <property type="entry name" value="SAM_MT85_SETD3"/>
    <property type="match status" value="1"/>
</dbReference>
<dbReference type="GO" id="GO:0018064">
    <property type="term" value="F:protein-L-histidine N-tele-methyltransferase activity"/>
    <property type="evidence" value="ECO:0007669"/>
    <property type="project" value="UniProtKB-EC"/>
</dbReference>
<evidence type="ECO:0000256" key="5">
    <source>
        <dbReference type="SAM" id="MobiDB-lite"/>
    </source>
</evidence>
<feature type="domain" description="SET" evidence="6">
    <location>
        <begin position="94"/>
        <end position="344"/>
    </location>
</feature>
<dbReference type="InterPro" id="IPR001214">
    <property type="entry name" value="SET_dom"/>
</dbReference>
<comment type="caution">
    <text evidence="7">The sequence shown here is derived from an EMBL/GenBank/DDBJ whole genome shotgun (WGS) entry which is preliminary data.</text>
</comment>
<evidence type="ECO:0000256" key="3">
    <source>
        <dbReference type="ARBA" id="ARBA00022691"/>
    </source>
</evidence>
<feature type="region of interest" description="Disordered" evidence="5">
    <location>
        <begin position="1"/>
        <end position="20"/>
    </location>
</feature>
<dbReference type="EC" id="2.1.1.85" evidence="4"/>
<comment type="similarity">
    <text evidence="4">Belongs to the class V-like SAM-binding methyltransferase superfamily. SETD3 actin-histidine methyltransferase family.</text>
</comment>
<evidence type="ECO:0000256" key="1">
    <source>
        <dbReference type="ARBA" id="ARBA00022603"/>
    </source>
</evidence>
<feature type="compositionally biased region" description="Polar residues" evidence="5">
    <location>
        <begin position="1"/>
        <end position="14"/>
    </location>
</feature>
<keyword evidence="3 4" id="KW-0949">S-adenosyl-L-methionine</keyword>